<dbReference type="STRING" id="53326.A0A016WPQ7"/>
<evidence type="ECO:0000256" key="2">
    <source>
        <dbReference type="SAM" id="SignalP"/>
    </source>
</evidence>
<keyword evidence="4" id="KW-1185">Reference proteome</keyword>
<feature type="chain" id="PRO_5005403931" description="Phlebovirus glycoprotein G2 fusion domain-containing protein" evidence="2">
    <location>
        <begin position="20"/>
        <end position="362"/>
    </location>
</feature>
<protein>
    <recommendedName>
        <fullName evidence="5">Phlebovirus glycoprotein G2 fusion domain-containing protein</fullName>
    </recommendedName>
</protein>
<feature type="compositionally biased region" description="Basic and acidic residues" evidence="1">
    <location>
        <begin position="188"/>
        <end position="197"/>
    </location>
</feature>
<feature type="region of interest" description="Disordered" evidence="1">
    <location>
        <begin position="186"/>
        <end position="286"/>
    </location>
</feature>
<feature type="signal peptide" evidence="2">
    <location>
        <begin position="1"/>
        <end position="19"/>
    </location>
</feature>
<reference evidence="4" key="1">
    <citation type="journal article" date="2015" name="Nat. Genet.">
        <title>The genome and transcriptome of the zoonotic hookworm Ancylostoma ceylanicum identify infection-specific gene families.</title>
        <authorList>
            <person name="Schwarz E.M."/>
            <person name="Hu Y."/>
            <person name="Antoshechkin I."/>
            <person name="Miller M.M."/>
            <person name="Sternberg P.W."/>
            <person name="Aroian R.V."/>
        </authorList>
    </citation>
    <scope>NUCLEOTIDE SEQUENCE</scope>
    <source>
        <strain evidence="4">HY135</strain>
    </source>
</reference>
<keyword evidence="2" id="KW-0732">Signal</keyword>
<evidence type="ECO:0000313" key="3">
    <source>
        <dbReference type="EMBL" id="EYC41809.1"/>
    </source>
</evidence>
<evidence type="ECO:0000256" key="1">
    <source>
        <dbReference type="SAM" id="MobiDB-lite"/>
    </source>
</evidence>
<evidence type="ECO:0000313" key="4">
    <source>
        <dbReference type="Proteomes" id="UP000024635"/>
    </source>
</evidence>
<evidence type="ECO:0008006" key="5">
    <source>
        <dbReference type="Google" id="ProtNLM"/>
    </source>
</evidence>
<dbReference type="EMBL" id="JARK01000155">
    <property type="protein sequence ID" value="EYC41809.1"/>
    <property type="molecule type" value="Genomic_DNA"/>
</dbReference>
<organism evidence="3 4">
    <name type="scientific">Ancylostoma ceylanicum</name>
    <dbReference type="NCBI Taxonomy" id="53326"/>
    <lineage>
        <taxon>Eukaryota</taxon>
        <taxon>Metazoa</taxon>
        <taxon>Ecdysozoa</taxon>
        <taxon>Nematoda</taxon>
        <taxon>Chromadorea</taxon>
        <taxon>Rhabditida</taxon>
        <taxon>Rhabditina</taxon>
        <taxon>Rhabditomorpha</taxon>
        <taxon>Strongyloidea</taxon>
        <taxon>Ancylostomatidae</taxon>
        <taxon>Ancylostomatinae</taxon>
        <taxon>Ancylostoma</taxon>
    </lineage>
</organism>
<proteinExistence type="predicted"/>
<dbReference type="OrthoDB" id="10621104at2759"/>
<dbReference type="Proteomes" id="UP000024635">
    <property type="component" value="Unassembled WGS sequence"/>
</dbReference>
<feature type="compositionally biased region" description="Low complexity" evidence="1">
    <location>
        <begin position="198"/>
        <end position="286"/>
    </location>
</feature>
<sequence length="362" mass="39627">MRSLLLMISCILLESYVETLDDAALAHKLSKCKFSDPSTVTMDRMRVCVQASRQSSAHGNCPEYQFRTGYTEENVHGCFQHKGTTTCTCTKLSACFADEEILVDENGSTSMSKNEMYCLRLRWNKKRDDTTPRTFVLSSSRTVAKNISKEEERRLRDPVLPRQTEDMRSSTTVDWWDFLDQLGKKSKTKEEETRTRTTEAMTETTAESTTEATEGTSSSTAESTAEATITETTLDSTTEATEGTSSSTAEESSTTASTTLPPTATTTTTSSTTTTTSFSTSTTTTFTTTTTTAPTIRKTTISTTTSEAAATLKATNAPIKPKVVSSTFSSTSKVGAGTVTTDSDHEQKILPWSKEKKIKVYK</sequence>
<comment type="caution">
    <text evidence="3">The sequence shown here is derived from an EMBL/GenBank/DDBJ whole genome shotgun (WGS) entry which is preliminary data.</text>
</comment>
<gene>
    <name evidence="3" type="primary">Acey_s0555.g3370</name>
    <name evidence="3" type="ORF">Y032_0555g3370</name>
</gene>
<accession>A0A016WPQ7</accession>
<dbReference type="AlphaFoldDB" id="A0A016WPQ7"/>
<name>A0A016WPQ7_9BILA</name>